<keyword evidence="5" id="KW-0598">Phosphotransferase system</keyword>
<keyword evidence="9" id="KW-1185">Reference proteome</keyword>
<evidence type="ECO:0000259" key="7">
    <source>
        <dbReference type="PROSITE" id="PS51093"/>
    </source>
</evidence>
<dbReference type="RefSeq" id="WP_315277543.1">
    <property type="nucleotide sequence ID" value="NZ_CAUREL010000010.1"/>
</dbReference>
<reference evidence="8 9" key="1">
    <citation type="journal article" date="2024" name="Fungal Genet. Biol.">
        <title>The porcine skin microbiome exhibits broad fungal antagonism.</title>
        <authorList>
            <person name="De La Cruz K.F."/>
            <person name="Townsend E.C."/>
            <person name="Alex Cheong J.Z."/>
            <person name="Salamzade R."/>
            <person name="Liu A."/>
            <person name="Sandstrom S."/>
            <person name="Davila E."/>
            <person name="Huang L."/>
            <person name="Xu K.H."/>
            <person name="Wu S.Y."/>
            <person name="Meudt J.J."/>
            <person name="Shanmuganayagam D."/>
            <person name="Gibson A.L.F."/>
            <person name="Kalan L.R."/>
        </authorList>
    </citation>
    <scope>NUCLEOTIDE SEQUENCE [LARGE SCALE GENOMIC DNA]</scope>
    <source>
        <strain evidence="8 9">LK2625</strain>
    </source>
</reference>
<dbReference type="PANTHER" id="PTHR45008:SF1">
    <property type="entry name" value="PTS SYSTEM GLUCOSE-SPECIFIC EIIA COMPONENT"/>
    <property type="match status" value="1"/>
</dbReference>
<comment type="caution">
    <text evidence="8">The sequence shown here is derived from an EMBL/GenBank/DDBJ whole genome shotgun (WGS) entry which is preliminary data.</text>
</comment>
<evidence type="ECO:0000256" key="5">
    <source>
        <dbReference type="ARBA" id="ARBA00022683"/>
    </source>
</evidence>
<accession>A0ABV3V5N5</accession>
<dbReference type="EMBL" id="JAYWLU010000011">
    <property type="protein sequence ID" value="MEX3595260.1"/>
    <property type="molecule type" value="Genomic_DNA"/>
</dbReference>
<dbReference type="PROSITE" id="PS00371">
    <property type="entry name" value="PTS_EIIA_TYPE_1_HIS"/>
    <property type="match status" value="1"/>
</dbReference>
<evidence type="ECO:0000256" key="6">
    <source>
        <dbReference type="ARBA" id="ARBA00022777"/>
    </source>
</evidence>
<protein>
    <submittedName>
        <fullName evidence="8">PTS glucose transporter subunit IIA</fullName>
    </submittedName>
</protein>
<name>A0ABV3V5N5_9MICC</name>
<evidence type="ECO:0000256" key="4">
    <source>
        <dbReference type="ARBA" id="ARBA00022679"/>
    </source>
</evidence>
<dbReference type="Proteomes" id="UP001558481">
    <property type="component" value="Unassembled WGS sequence"/>
</dbReference>
<sequence>MSTVSVLAPLPGTVLDLQEVPDPVFAQAMVGPGLAIEPPRDAQRITVTAPITGTVVKAMPHAFVIMHESGNAVLVHVGIDTVHLKGEGFTVSVAKGDMLQAGDPVVECDVAFIRSRDLSACCPVVVLDAQADQLTDLHASGASVTSGDVLFRVL</sequence>
<gene>
    <name evidence="8" type="ORF">VVR66_11105</name>
</gene>
<keyword evidence="6" id="KW-0418">Kinase</keyword>
<dbReference type="Gene3D" id="2.70.70.10">
    <property type="entry name" value="Glucose Permease (Domain IIA)"/>
    <property type="match status" value="1"/>
</dbReference>
<comment type="subcellular location">
    <subcellularLocation>
        <location evidence="1">Cytoplasm</location>
    </subcellularLocation>
</comment>
<keyword evidence="4" id="KW-0808">Transferase</keyword>
<dbReference type="InterPro" id="IPR050890">
    <property type="entry name" value="PTS_EIIA_component"/>
</dbReference>
<dbReference type="SUPFAM" id="SSF51261">
    <property type="entry name" value="Duplicated hybrid motif"/>
    <property type="match status" value="1"/>
</dbReference>
<evidence type="ECO:0000313" key="9">
    <source>
        <dbReference type="Proteomes" id="UP001558481"/>
    </source>
</evidence>
<feature type="domain" description="PTS EIIA type-1" evidence="7">
    <location>
        <begin position="22"/>
        <end position="128"/>
    </location>
</feature>
<dbReference type="PROSITE" id="PS51093">
    <property type="entry name" value="PTS_EIIA_TYPE_1"/>
    <property type="match status" value="1"/>
</dbReference>
<dbReference type="InterPro" id="IPR011055">
    <property type="entry name" value="Dup_hybrid_motif"/>
</dbReference>
<dbReference type="InterPro" id="IPR001127">
    <property type="entry name" value="PTS_EIIA_1_perm"/>
</dbReference>
<evidence type="ECO:0000256" key="2">
    <source>
        <dbReference type="ARBA" id="ARBA00022448"/>
    </source>
</evidence>
<dbReference type="NCBIfam" id="TIGR00830">
    <property type="entry name" value="PTBA"/>
    <property type="match status" value="1"/>
</dbReference>
<keyword evidence="3 8" id="KW-0762">Sugar transport</keyword>
<organism evidence="8 9">
    <name type="scientific">Kocuria carniphila</name>
    <dbReference type="NCBI Taxonomy" id="262208"/>
    <lineage>
        <taxon>Bacteria</taxon>
        <taxon>Bacillati</taxon>
        <taxon>Actinomycetota</taxon>
        <taxon>Actinomycetes</taxon>
        <taxon>Micrococcales</taxon>
        <taxon>Micrococcaceae</taxon>
        <taxon>Kocuria</taxon>
    </lineage>
</organism>
<keyword evidence="2" id="KW-0813">Transport</keyword>
<dbReference type="Pfam" id="PF00358">
    <property type="entry name" value="PTS_EIIA_1"/>
    <property type="match status" value="1"/>
</dbReference>
<evidence type="ECO:0000313" key="8">
    <source>
        <dbReference type="EMBL" id="MEX3595260.1"/>
    </source>
</evidence>
<evidence type="ECO:0000256" key="3">
    <source>
        <dbReference type="ARBA" id="ARBA00022597"/>
    </source>
</evidence>
<proteinExistence type="predicted"/>
<dbReference type="PANTHER" id="PTHR45008">
    <property type="entry name" value="PTS SYSTEM GLUCOSE-SPECIFIC EIIA COMPONENT"/>
    <property type="match status" value="1"/>
</dbReference>
<evidence type="ECO:0000256" key="1">
    <source>
        <dbReference type="ARBA" id="ARBA00004496"/>
    </source>
</evidence>